<gene>
    <name evidence="2" type="ORF">C0Q70_05592</name>
</gene>
<sequence>MLSRTATLARRTRRKSAGASRYGTRLTRDQHRKRRASAPILSPQQQRPLMRLPSPISRSAETVAREGFPRSLPPPHRHPPARACASVWRWRR</sequence>
<keyword evidence="3" id="KW-1185">Reference proteome</keyword>
<name>A0A2T7PLL7_POMCA</name>
<organism evidence="2 3">
    <name type="scientific">Pomacea canaliculata</name>
    <name type="common">Golden apple snail</name>
    <dbReference type="NCBI Taxonomy" id="400727"/>
    <lineage>
        <taxon>Eukaryota</taxon>
        <taxon>Metazoa</taxon>
        <taxon>Spiralia</taxon>
        <taxon>Lophotrochozoa</taxon>
        <taxon>Mollusca</taxon>
        <taxon>Gastropoda</taxon>
        <taxon>Caenogastropoda</taxon>
        <taxon>Architaenioglossa</taxon>
        <taxon>Ampullarioidea</taxon>
        <taxon>Ampullariidae</taxon>
        <taxon>Pomacea</taxon>
    </lineage>
</organism>
<comment type="caution">
    <text evidence="2">The sequence shown here is derived from an EMBL/GenBank/DDBJ whole genome shotgun (WGS) entry which is preliminary data.</text>
</comment>
<evidence type="ECO:0000313" key="2">
    <source>
        <dbReference type="EMBL" id="PVD34321.1"/>
    </source>
</evidence>
<feature type="region of interest" description="Disordered" evidence="1">
    <location>
        <begin position="1"/>
        <end position="53"/>
    </location>
</feature>
<protein>
    <submittedName>
        <fullName evidence="2">Uncharacterized protein</fullName>
    </submittedName>
</protein>
<dbReference type="Proteomes" id="UP000245119">
    <property type="component" value="Linkage Group LG3"/>
</dbReference>
<evidence type="ECO:0000256" key="1">
    <source>
        <dbReference type="SAM" id="MobiDB-lite"/>
    </source>
</evidence>
<dbReference type="AlphaFoldDB" id="A0A2T7PLL7"/>
<dbReference type="EMBL" id="PZQS01000003">
    <property type="protein sequence ID" value="PVD34321.1"/>
    <property type="molecule type" value="Genomic_DNA"/>
</dbReference>
<accession>A0A2T7PLL7</accession>
<evidence type="ECO:0000313" key="3">
    <source>
        <dbReference type="Proteomes" id="UP000245119"/>
    </source>
</evidence>
<feature type="region of interest" description="Disordered" evidence="1">
    <location>
        <begin position="66"/>
        <end position="92"/>
    </location>
</feature>
<proteinExistence type="predicted"/>
<reference evidence="2 3" key="1">
    <citation type="submission" date="2018-04" db="EMBL/GenBank/DDBJ databases">
        <title>The genome of golden apple snail Pomacea canaliculata provides insight into stress tolerance and invasive adaptation.</title>
        <authorList>
            <person name="Liu C."/>
            <person name="Liu B."/>
            <person name="Ren Y."/>
            <person name="Zhang Y."/>
            <person name="Wang H."/>
            <person name="Li S."/>
            <person name="Jiang F."/>
            <person name="Yin L."/>
            <person name="Zhang G."/>
            <person name="Qian W."/>
            <person name="Fan W."/>
        </authorList>
    </citation>
    <scope>NUCLEOTIDE SEQUENCE [LARGE SCALE GENOMIC DNA]</scope>
    <source>
        <strain evidence="2">SZHN2017</strain>
        <tissue evidence="2">Muscle</tissue>
    </source>
</reference>